<comment type="caution">
    <text evidence="11">Lacks conserved residue(s) required for the propagation of feature annotation.</text>
</comment>
<evidence type="ECO:0000256" key="6">
    <source>
        <dbReference type="ARBA" id="ARBA00022857"/>
    </source>
</evidence>
<keyword evidence="15" id="KW-1185">Reference proteome</keyword>
<keyword evidence="9 11" id="KW-0486">Methionine biosynthesis</keyword>
<evidence type="ECO:0000259" key="13">
    <source>
        <dbReference type="Pfam" id="PF02882"/>
    </source>
</evidence>
<evidence type="ECO:0000256" key="4">
    <source>
        <dbReference type="ARBA" id="ARBA00022755"/>
    </source>
</evidence>
<feature type="binding site" evidence="11">
    <location>
        <begin position="164"/>
        <end position="166"/>
    </location>
    <ligand>
        <name>NADP(+)</name>
        <dbReference type="ChEBI" id="CHEBI:58349"/>
    </ligand>
</feature>
<dbReference type="InterPro" id="IPR020631">
    <property type="entry name" value="THF_DH/CycHdrlase_NAD-bd_dom"/>
</dbReference>
<feature type="binding site" evidence="11">
    <location>
        <position position="228"/>
    </location>
    <ligand>
        <name>NADP(+)</name>
        <dbReference type="ChEBI" id="CHEBI:58349"/>
    </ligand>
</feature>
<keyword evidence="3 11" id="KW-0028">Amino-acid biosynthesis</keyword>
<evidence type="ECO:0000256" key="7">
    <source>
        <dbReference type="ARBA" id="ARBA00023002"/>
    </source>
</evidence>
<evidence type="ECO:0000259" key="12">
    <source>
        <dbReference type="Pfam" id="PF00763"/>
    </source>
</evidence>
<dbReference type="Gene3D" id="3.40.50.10860">
    <property type="entry name" value="Leucine Dehydrogenase, chain A, domain 1"/>
    <property type="match status" value="1"/>
</dbReference>
<feature type="domain" description="Tetrahydrofolate dehydrogenase/cyclohydrolase NAD(P)-binding" evidence="13">
    <location>
        <begin position="138"/>
        <end position="277"/>
    </location>
</feature>
<feature type="domain" description="Tetrahydrofolate dehydrogenase/cyclohydrolase catalytic" evidence="12">
    <location>
        <begin position="4"/>
        <end position="115"/>
    </location>
</feature>
<dbReference type="InterPro" id="IPR000672">
    <property type="entry name" value="THF_DH/CycHdrlase"/>
</dbReference>
<dbReference type="InterPro" id="IPR036291">
    <property type="entry name" value="NAD(P)-bd_dom_sf"/>
</dbReference>
<dbReference type="Pfam" id="PF02882">
    <property type="entry name" value="THF_DHG_CYH_C"/>
    <property type="match status" value="1"/>
</dbReference>
<evidence type="ECO:0000256" key="1">
    <source>
        <dbReference type="ARBA" id="ARBA00004777"/>
    </source>
</evidence>
<sequence>MQILSGKELAAKNLEELKQEIIDMKLPRKIRLSIIQVGDNEASNKYVAAKLKKAEMLGVEAKLHKFPERISQDRLLKKMDDINEWSDGVIVQLPLPSHIPTQVIMDAIPYDKDIDGLSNRNEFALYNSSRNDDKFFVPATARAVLELLDHYKIDVEGKRVAVIGRSYLVGKPVAHIIKRRGANVATYDEHTGIKGVENADIVIVAAGEAKLVKANNVKQGAVVIDVGTNLDSKLNQELCGDVDFEDVKDKVSAITPVPGGVGPMTVACLMKNLVDAIRG</sequence>
<dbReference type="RefSeq" id="WP_330500450.1">
    <property type="nucleotide sequence ID" value="NZ_JAZDWZ010000001.1"/>
</dbReference>
<comment type="catalytic activity">
    <reaction evidence="11">
        <text>(6R)-5,10-methenyltetrahydrofolate + H2O = (6R)-10-formyltetrahydrofolate + H(+)</text>
        <dbReference type="Rhea" id="RHEA:23700"/>
        <dbReference type="ChEBI" id="CHEBI:15377"/>
        <dbReference type="ChEBI" id="CHEBI:15378"/>
        <dbReference type="ChEBI" id="CHEBI:57455"/>
        <dbReference type="ChEBI" id="CHEBI:195366"/>
        <dbReference type="EC" id="3.5.4.9"/>
    </reaction>
</comment>
<evidence type="ECO:0000256" key="3">
    <source>
        <dbReference type="ARBA" id="ARBA00022605"/>
    </source>
</evidence>
<dbReference type="EC" id="3.5.4.9" evidence="11"/>
<evidence type="ECO:0000313" key="14">
    <source>
        <dbReference type="EMBL" id="MEE3928035.1"/>
    </source>
</evidence>
<name>A0ABU7MKH5_9BACT</name>
<dbReference type="EMBL" id="JAZDWZ010000001">
    <property type="protein sequence ID" value="MEE3928035.1"/>
    <property type="molecule type" value="Genomic_DNA"/>
</dbReference>
<comment type="caution">
    <text evidence="14">The sequence shown here is derived from an EMBL/GenBank/DDBJ whole genome shotgun (WGS) entry which is preliminary data.</text>
</comment>
<dbReference type="PANTHER" id="PTHR48099">
    <property type="entry name" value="C-1-TETRAHYDROFOLATE SYNTHASE, CYTOPLASMIC-RELATED"/>
    <property type="match status" value="1"/>
</dbReference>
<evidence type="ECO:0000256" key="11">
    <source>
        <dbReference type="HAMAP-Rule" id="MF_01576"/>
    </source>
</evidence>
<dbReference type="Proteomes" id="UP001344817">
    <property type="component" value="Unassembled WGS sequence"/>
</dbReference>
<dbReference type="HAMAP" id="MF_01576">
    <property type="entry name" value="THF_DHG_CYH"/>
    <property type="match status" value="1"/>
</dbReference>
<evidence type="ECO:0000256" key="5">
    <source>
        <dbReference type="ARBA" id="ARBA00022801"/>
    </source>
</evidence>
<dbReference type="PANTHER" id="PTHR48099:SF5">
    <property type="entry name" value="C-1-TETRAHYDROFOLATE SYNTHASE, CYTOPLASMIC"/>
    <property type="match status" value="1"/>
</dbReference>
<dbReference type="EC" id="1.5.1.5" evidence="11"/>
<dbReference type="InterPro" id="IPR020630">
    <property type="entry name" value="THF_DH/CycHdrlase_cat_dom"/>
</dbReference>
<organism evidence="14 15">
    <name type="scientific">Mycoplasmopsis ciconiae</name>
    <dbReference type="NCBI Taxonomy" id="561067"/>
    <lineage>
        <taxon>Bacteria</taxon>
        <taxon>Bacillati</taxon>
        <taxon>Mycoplasmatota</taxon>
        <taxon>Mycoplasmoidales</taxon>
        <taxon>Metamycoplasmataceae</taxon>
        <taxon>Mycoplasmopsis</taxon>
    </lineage>
</organism>
<dbReference type="Gene3D" id="3.40.50.720">
    <property type="entry name" value="NAD(P)-binding Rossmann-like Domain"/>
    <property type="match status" value="1"/>
</dbReference>
<dbReference type="PRINTS" id="PR00085">
    <property type="entry name" value="THFDHDRGNASE"/>
</dbReference>
<keyword evidence="5 11" id="KW-0378">Hydrolase</keyword>
<protein>
    <recommendedName>
        <fullName evidence="11">Bifunctional protein FolD</fullName>
    </recommendedName>
    <domain>
        <recommendedName>
            <fullName evidence="11">Methylenetetrahydrofolate dehydrogenase</fullName>
            <ecNumber evidence="11">1.5.1.5</ecNumber>
        </recommendedName>
    </domain>
    <domain>
        <recommendedName>
            <fullName evidence="11">Methenyltetrahydrofolate cyclohydrolase</fullName>
            <ecNumber evidence="11">3.5.4.9</ecNumber>
        </recommendedName>
    </domain>
</protein>
<keyword evidence="7 11" id="KW-0560">Oxidoreductase</keyword>
<gene>
    <name evidence="11" type="primary">folD</name>
    <name evidence="14" type="ORF">V2E24_00385</name>
</gene>
<dbReference type="InterPro" id="IPR046346">
    <property type="entry name" value="Aminoacid_DH-like_N_sf"/>
</dbReference>
<evidence type="ECO:0000256" key="8">
    <source>
        <dbReference type="ARBA" id="ARBA00023102"/>
    </source>
</evidence>
<dbReference type="PROSITE" id="PS00767">
    <property type="entry name" value="THF_DHG_CYH_2"/>
    <property type="match status" value="1"/>
</dbReference>
<keyword evidence="4 11" id="KW-0658">Purine biosynthesis</keyword>
<keyword evidence="8 11" id="KW-0368">Histidine biosynthesis</keyword>
<accession>A0ABU7MKH5</accession>
<evidence type="ECO:0000313" key="15">
    <source>
        <dbReference type="Proteomes" id="UP001344817"/>
    </source>
</evidence>
<comment type="catalytic activity">
    <reaction evidence="11">
        <text>(6R)-5,10-methylene-5,6,7,8-tetrahydrofolate + NADP(+) = (6R)-5,10-methenyltetrahydrofolate + NADPH</text>
        <dbReference type="Rhea" id="RHEA:22812"/>
        <dbReference type="ChEBI" id="CHEBI:15636"/>
        <dbReference type="ChEBI" id="CHEBI:57455"/>
        <dbReference type="ChEBI" id="CHEBI:57783"/>
        <dbReference type="ChEBI" id="CHEBI:58349"/>
        <dbReference type="EC" id="1.5.1.5"/>
    </reaction>
</comment>
<comment type="similarity">
    <text evidence="11">Belongs to the tetrahydrofolate dehydrogenase/cyclohydrolase family.</text>
</comment>
<dbReference type="SUPFAM" id="SSF53223">
    <property type="entry name" value="Aminoacid dehydrogenase-like, N-terminal domain"/>
    <property type="match status" value="1"/>
</dbReference>
<dbReference type="SUPFAM" id="SSF51735">
    <property type="entry name" value="NAD(P)-binding Rossmann-fold domains"/>
    <property type="match status" value="1"/>
</dbReference>
<evidence type="ECO:0000256" key="2">
    <source>
        <dbReference type="ARBA" id="ARBA00022563"/>
    </source>
</evidence>
<dbReference type="InterPro" id="IPR020867">
    <property type="entry name" value="THF_DH/CycHdrlase_CS"/>
</dbReference>
<keyword evidence="10 11" id="KW-0511">Multifunctional enzyme</keyword>
<keyword evidence="2 11" id="KW-0554">One-carbon metabolism</keyword>
<evidence type="ECO:0000256" key="10">
    <source>
        <dbReference type="ARBA" id="ARBA00023268"/>
    </source>
</evidence>
<keyword evidence="6 11" id="KW-0521">NADP</keyword>
<dbReference type="Pfam" id="PF00763">
    <property type="entry name" value="THF_DHG_CYH"/>
    <property type="match status" value="1"/>
</dbReference>
<comment type="subunit">
    <text evidence="11">Homodimer.</text>
</comment>
<evidence type="ECO:0000256" key="9">
    <source>
        <dbReference type="ARBA" id="ARBA00023167"/>
    </source>
</evidence>
<reference evidence="14" key="1">
    <citation type="submission" date="2024-01" db="EMBL/GenBank/DDBJ databases">
        <title>Genome sequence of Mycoplasma ciconiae type strain DSM 25251.</title>
        <authorList>
            <person name="Spergser J."/>
        </authorList>
    </citation>
    <scope>NUCLEOTIDE SEQUENCE [LARGE SCALE GENOMIC DNA]</scope>
    <source>
        <strain evidence="14">DSM 25251</strain>
    </source>
</reference>
<dbReference type="CDD" id="cd01080">
    <property type="entry name" value="NAD_bind_m-THF_DH_Cyclohyd"/>
    <property type="match status" value="1"/>
</dbReference>
<comment type="function">
    <text evidence="11">Catalyzes the oxidation of 5,10-methylenetetrahydrofolate to 5,10-methenyltetrahydrofolate and then the hydrolysis of 5,10-methenyltetrahydrofolate to 10-formyltetrahydrofolate.</text>
</comment>
<comment type="pathway">
    <text evidence="1 11">One-carbon metabolism; tetrahydrofolate interconversion.</text>
</comment>
<proteinExistence type="inferred from homology"/>